<keyword evidence="4" id="KW-0805">Transcription regulation</keyword>
<dbReference type="GO" id="GO:0005829">
    <property type="term" value="C:cytosol"/>
    <property type="evidence" value="ECO:0007669"/>
    <property type="project" value="TreeGrafter"/>
</dbReference>
<dbReference type="Pfam" id="PF01029">
    <property type="entry name" value="NusB"/>
    <property type="match status" value="1"/>
</dbReference>
<accession>A0A0G1RVL7</accession>
<evidence type="ECO:0000313" key="7">
    <source>
        <dbReference type="EMBL" id="KKU61369.1"/>
    </source>
</evidence>
<keyword evidence="5" id="KW-0804">Transcription</keyword>
<evidence type="ECO:0000259" key="6">
    <source>
        <dbReference type="Pfam" id="PF01029"/>
    </source>
</evidence>
<organism evidence="7 8">
    <name type="scientific">Candidatus Beckwithbacteria bacterium GW2011_GWB1_47_15</name>
    <dbReference type="NCBI Taxonomy" id="1618371"/>
    <lineage>
        <taxon>Bacteria</taxon>
        <taxon>Candidatus Beckwithiibacteriota</taxon>
    </lineage>
</organism>
<keyword evidence="2" id="KW-0889">Transcription antitermination</keyword>
<dbReference type="InterPro" id="IPR011605">
    <property type="entry name" value="NusB_fam"/>
</dbReference>
<dbReference type="EMBL" id="LCNT01000003">
    <property type="protein sequence ID" value="KKU61369.1"/>
    <property type="molecule type" value="Genomic_DNA"/>
</dbReference>
<evidence type="ECO:0000256" key="4">
    <source>
        <dbReference type="ARBA" id="ARBA00023015"/>
    </source>
</evidence>
<reference evidence="7 8" key="1">
    <citation type="journal article" date="2015" name="Nature">
        <title>rRNA introns, odd ribosomes, and small enigmatic genomes across a large radiation of phyla.</title>
        <authorList>
            <person name="Brown C.T."/>
            <person name="Hug L.A."/>
            <person name="Thomas B.C."/>
            <person name="Sharon I."/>
            <person name="Castelle C.J."/>
            <person name="Singh A."/>
            <person name="Wilkins M.J."/>
            <person name="Williams K.H."/>
            <person name="Banfield J.F."/>
        </authorList>
    </citation>
    <scope>NUCLEOTIDE SEQUENCE [LARGE SCALE GENOMIC DNA]</scope>
</reference>
<protein>
    <submittedName>
        <fullName evidence="7">N utilization substance protein B-like protein</fullName>
    </submittedName>
</protein>
<evidence type="ECO:0000256" key="2">
    <source>
        <dbReference type="ARBA" id="ARBA00022814"/>
    </source>
</evidence>
<dbReference type="Gene3D" id="1.10.940.10">
    <property type="entry name" value="NusB-like"/>
    <property type="match status" value="1"/>
</dbReference>
<feature type="domain" description="NusB/RsmB/TIM44" evidence="6">
    <location>
        <begin position="31"/>
        <end position="115"/>
    </location>
</feature>
<dbReference type="InterPro" id="IPR035926">
    <property type="entry name" value="NusB-like_sf"/>
</dbReference>
<name>A0A0G1RVL7_9BACT</name>
<dbReference type="InterPro" id="IPR006027">
    <property type="entry name" value="NusB_RsmB_TIM44"/>
</dbReference>
<dbReference type="PANTHER" id="PTHR11078:SF3">
    <property type="entry name" value="ANTITERMINATION NUSB DOMAIN-CONTAINING PROTEIN"/>
    <property type="match status" value="1"/>
</dbReference>
<dbReference type="SUPFAM" id="SSF48013">
    <property type="entry name" value="NusB-like"/>
    <property type="match status" value="1"/>
</dbReference>
<proteinExistence type="inferred from homology"/>
<keyword evidence="3" id="KW-0694">RNA-binding</keyword>
<dbReference type="Proteomes" id="UP000033860">
    <property type="component" value="Unassembled WGS sequence"/>
</dbReference>
<evidence type="ECO:0000313" key="8">
    <source>
        <dbReference type="Proteomes" id="UP000033860"/>
    </source>
</evidence>
<comment type="similarity">
    <text evidence="1">Belongs to the NusB family.</text>
</comment>
<gene>
    <name evidence="7" type="ORF">UX85_C0003G0028</name>
</gene>
<evidence type="ECO:0000256" key="5">
    <source>
        <dbReference type="ARBA" id="ARBA00023163"/>
    </source>
</evidence>
<evidence type="ECO:0000256" key="1">
    <source>
        <dbReference type="ARBA" id="ARBA00005952"/>
    </source>
</evidence>
<dbReference type="GO" id="GO:0006353">
    <property type="term" value="P:DNA-templated transcription termination"/>
    <property type="evidence" value="ECO:0007669"/>
    <property type="project" value="InterPro"/>
</dbReference>
<dbReference type="NCBIfam" id="TIGR01951">
    <property type="entry name" value="nusB"/>
    <property type="match status" value="1"/>
</dbReference>
<comment type="caution">
    <text evidence="7">The sequence shown here is derived from an EMBL/GenBank/DDBJ whole genome shotgun (WGS) entry which is preliminary data.</text>
</comment>
<dbReference type="AlphaFoldDB" id="A0A0G1RVL7"/>
<evidence type="ECO:0000256" key="3">
    <source>
        <dbReference type="ARBA" id="ARBA00022884"/>
    </source>
</evidence>
<dbReference type="PANTHER" id="PTHR11078">
    <property type="entry name" value="N UTILIZATION SUBSTANCE PROTEIN B-RELATED"/>
    <property type="match status" value="1"/>
</dbReference>
<dbReference type="GO" id="GO:0031564">
    <property type="term" value="P:transcription antitermination"/>
    <property type="evidence" value="ECO:0007669"/>
    <property type="project" value="UniProtKB-KW"/>
</dbReference>
<dbReference type="PATRIC" id="fig|1618371.3.peg.417"/>
<sequence length="117" mass="13147">MKAATDPRHLKRIKRFKKLFPLGFKNNKAKSAIIRKITAHQDKIDRMIIDSAPDWPVDKLNKVDLAILRLAIFELTVESSTPPKVVVDEAVELAKLFGTDKTPKFVNGVLGSVLKKL</sequence>
<dbReference type="GO" id="GO:0003723">
    <property type="term" value="F:RNA binding"/>
    <property type="evidence" value="ECO:0007669"/>
    <property type="project" value="UniProtKB-KW"/>
</dbReference>